<keyword evidence="1" id="KW-1133">Transmembrane helix</keyword>
<dbReference type="PaxDb" id="73239-Q7RDB7"/>
<reference evidence="2 3" key="1">
    <citation type="journal article" date="2002" name="Nature">
        <title>Genome sequence and comparative analysis of the model rodent malaria parasite Plasmodium yoelii yoelii.</title>
        <authorList>
            <person name="Carlton J.M."/>
            <person name="Angiuoli S.V."/>
            <person name="Suh B.B."/>
            <person name="Kooij T.W."/>
            <person name="Pertea M."/>
            <person name="Silva J.C."/>
            <person name="Ermolaeva M.D."/>
            <person name="Allen J.E."/>
            <person name="Selengut J.D."/>
            <person name="Koo H.L."/>
            <person name="Peterson J.D."/>
            <person name="Pop M."/>
            <person name="Kosack D.S."/>
            <person name="Shumway M.F."/>
            <person name="Bidwell S.L."/>
            <person name="Shallom S.J."/>
            <person name="van Aken S.E."/>
            <person name="Riedmuller S.B."/>
            <person name="Feldblyum T.V."/>
            <person name="Cho J.K."/>
            <person name="Quackenbush J."/>
            <person name="Sedegah M."/>
            <person name="Shoaibi A."/>
            <person name="Cummings L.M."/>
            <person name="Florens L."/>
            <person name="Yates J.R."/>
            <person name="Raine J.D."/>
            <person name="Sinden R.E."/>
            <person name="Harris M.A."/>
            <person name="Cunningham D.A."/>
            <person name="Preiser P.R."/>
            <person name="Bergman L.W."/>
            <person name="Vaidya A.B."/>
            <person name="van Lin L.H."/>
            <person name="Janse C.J."/>
            <person name="Waters A.P."/>
            <person name="Smith H.O."/>
            <person name="White O.R."/>
            <person name="Salzberg S.L."/>
            <person name="Venter J.C."/>
            <person name="Fraser C.M."/>
            <person name="Hoffman S.L."/>
            <person name="Gardner M.J."/>
            <person name="Carucci D.J."/>
        </authorList>
    </citation>
    <scope>NUCLEOTIDE SEQUENCE [LARGE SCALE GENOMIC DNA]</scope>
    <source>
        <strain evidence="2 3">17XNL</strain>
    </source>
</reference>
<name>Q7RDB7_PLAYO</name>
<keyword evidence="1" id="KW-0812">Transmembrane</keyword>
<dbReference type="AlphaFoldDB" id="Q7RDB7"/>
<gene>
    <name evidence="2" type="ORF">PY05506</name>
</gene>
<evidence type="ECO:0000313" key="3">
    <source>
        <dbReference type="Proteomes" id="UP000008553"/>
    </source>
</evidence>
<accession>Q7RDB7</accession>
<evidence type="ECO:0000313" key="2">
    <source>
        <dbReference type="EMBL" id="EAA17540.1"/>
    </source>
</evidence>
<evidence type="ECO:0000256" key="1">
    <source>
        <dbReference type="SAM" id="Phobius"/>
    </source>
</evidence>
<dbReference type="Proteomes" id="UP000008553">
    <property type="component" value="Unassembled WGS sequence"/>
</dbReference>
<feature type="transmembrane region" description="Helical" evidence="1">
    <location>
        <begin position="6"/>
        <end position="26"/>
    </location>
</feature>
<feature type="non-terminal residue" evidence="2">
    <location>
        <position position="1"/>
    </location>
</feature>
<dbReference type="EMBL" id="AABL01001757">
    <property type="protein sequence ID" value="EAA17540.1"/>
    <property type="molecule type" value="Genomic_DNA"/>
</dbReference>
<keyword evidence="3" id="KW-1185">Reference proteome</keyword>
<proteinExistence type="predicted"/>
<keyword evidence="1" id="KW-0472">Membrane</keyword>
<dbReference type="InParanoid" id="Q7RDB7"/>
<sequence length="33" mass="4107">NKTLNFINIFIFFQITNNIFPIYIYFKTTKFKN</sequence>
<protein>
    <submittedName>
        <fullName evidence="2">Uncharacterized protein</fullName>
    </submittedName>
</protein>
<organism evidence="2 3">
    <name type="scientific">Plasmodium yoelii yoelii</name>
    <dbReference type="NCBI Taxonomy" id="73239"/>
    <lineage>
        <taxon>Eukaryota</taxon>
        <taxon>Sar</taxon>
        <taxon>Alveolata</taxon>
        <taxon>Apicomplexa</taxon>
        <taxon>Aconoidasida</taxon>
        <taxon>Haemosporida</taxon>
        <taxon>Plasmodiidae</taxon>
        <taxon>Plasmodium</taxon>
        <taxon>Plasmodium (Vinckeia)</taxon>
    </lineage>
</organism>
<comment type="caution">
    <text evidence="2">The sequence shown here is derived from an EMBL/GenBank/DDBJ whole genome shotgun (WGS) entry which is preliminary data.</text>
</comment>